<dbReference type="GO" id="GO:0004527">
    <property type="term" value="F:exonuclease activity"/>
    <property type="evidence" value="ECO:0007669"/>
    <property type="project" value="UniProtKB-KW"/>
</dbReference>
<organism evidence="4 5">
    <name type="scientific">Sporosarcina thermotolerans</name>
    <dbReference type="NCBI Taxonomy" id="633404"/>
    <lineage>
        <taxon>Bacteria</taxon>
        <taxon>Bacillati</taxon>
        <taxon>Bacillota</taxon>
        <taxon>Bacilli</taxon>
        <taxon>Bacillales</taxon>
        <taxon>Caryophanaceae</taxon>
        <taxon>Sporosarcina</taxon>
    </lineage>
</organism>
<accession>A0AAW9A9I7</accession>
<evidence type="ECO:0000256" key="2">
    <source>
        <dbReference type="ARBA" id="ARBA00022884"/>
    </source>
</evidence>
<dbReference type="PANTHER" id="PTHR43694:SF1">
    <property type="entry name" value="RIBONUCLEASE J"/>
    <property type="match status" value="1"/>
</dbReference>
<keyword evidence="1" id="KW-0378">Hydrolase</keyword>
<dbReference type="Proteomes" id="UP001271648">
    <property type="component" value="Unassembled WGS sequence"/>
</dbReference>
<protein>
    <submittedName>
        <fullName evidence="4">MBL fold metallo-hydrolase</fullName>
    </submittedName>
</protein>
<sequence>MMEQNDFKNGQTTIQFYAGLKTIGGTIFEITYKNERLIADFGIVFQNNLLKGVQLRPQHVISDLKQLGVLPSIPNLFRSDELTGDTTIAISHLHLDHIGLLQYVHPDIPIIMSEESKALYGHLHAIGEESVDVDRQVKSVPFHQPIQVSAHIQVEFFPVNHDAPGTSAIRITTPDTTIVYTGDVRLHGDDVETANLPNVAGSPDILIIETTNVQADFLDKNPVIQSEADELIPALLKIDSTSIVFNIYHRNVRRLEILIEAARQKGKIIVFEPETAYLVQAYNMEASHVRYLLDDSNVSNQIHAIEPITVEELNSDFSQVWLQSSYHQMMTLLDLPVKGATYVHSNGVPLGSFDPMYEGLLEWVDKLGMGFVVLGVSGHASAAQIKWLADAMQAKVTIPLHGFTPELLQGPNQTFLPQTGVIYPISTLLKEIGPSSK</sequence>
<dbReference type="SUPFAM" id="SSF56281">
    <property type="entry name" value="Metallo-hydrolase/oxidoreductase"/>
    <property type="match status" value="1"/>
</dbReference>
<name>A0AAW9A9I7_9BACL</name>
<keyword evidence="1" id="KW-0540">Nuclease</keyword>
<dbReference type="Pfam" id="PF12706">
    <property type="entry name" value="Lactamase_B_2"/>
    <property type="match status" value="1"/>
</dbReference>
<evidence type="ECO:0000259" key="3">
    <source>
        <dbReference type="SMART" id="SM00849"/>
    </source>
</evidence>
<dbReference type="GO" id="GO:0003723">
    <property type="term" value="F:RNA binding"/>
    <property type="evidence" value="ECO:0007669"/>
    <property type="project" value="UniProtKB-KW"/>
</dbReference>
<feature type="domain" description="Metallo-beta-lactamase" evidence="3">
    <location>
        <begin position="24"/>
        <end position="235"/>
    </location>
</feature>
<keyword evidence="1" id="KW-0269">Exonuclease</keyword>
<dbReference type="SMART" id="SM00849">
    <property type="entry name" value="Lactamase_B"/>
    <property type="match status" value="1"/>
</dbReference>
<evidence type="ECO:0000256" key="1">
    <source>
        <dbReference type="ARBA" id="ARBA00022839"/>
    </source>
</evidence>
<keyword evidence="5" id="KW-1185">Reference proteome</keyword>
<reference evidence="4 5" key="1">
    <citation type="submission" date="2023-06" db="EMBL/GenBank/DDBJ databases">
        <title>Sporosarcina sp. nov., isolated from Korean traditional fermented seafood 'Jeotgal'.</title>
        <authorList>
            <person name="Yang A.I."/>
            <person name="Shin N.-R."/>
        </authorList>
    </citation>
    <scope>NUCLEOTIDE SEQUENCE [LARGE SCALE GENOMIC DNA]</scope>
    <source>
        <strain evidence="4 5">KCTC43456</strain>
    </source>
</reference>
<dbReference type="RefSeq" id="WP_283733900.1">
    <property type="nucleotide sequence ID" value="NZ_CP125968.1"/>
</dbReference>
<dbReference type="Gene3D" id="3.40.50.10710">
    <property type="entry name" value="Metallo-hydrolase/oxidoreductase"/>
    <property type="match status" value="1"/>
</dbReference>
<dbReference type="InterPro" id="IPR001279">
    <property type="entry name" value="Metallo-B-lactamas"/>
</dbReference>
<dbReference type="EMBL" id="JAUBDJ010000007">
    <property type="protein sequence ID" value="MDW0117719.1"/>
    <property type="molecule type" value="Genomic_DNA"/>
</dbReference>
<dbReference type="InterPro" id="IPR036866">
    <property type="entry name" value="RibonucZ/Hydroxyglut_hydro"/>
</dbReference>
<evidence type="ECO:0000313" key="4">
    <source>
        <dbReference type="EMBL" id="MDW0117719.1"/>
    </source>
</evidence>
<gene>
    <name evidence="4" type="ORF">QTL97_12285</name>
</gene>
<keyword evidence="2" id="KW-0694">RNA-binding</keyword>
<dbReference type="Gene3D" id="3.60.15.10">
    <property type="entry name" value="Ribonuclease Z/Hydroxyacylglutathione hydrolase-like"/>
    <property type="match status" value="1"/>
</dbReference>
<evidence type="ECO:0000313" key="5">
    <source>
        <dbReference type="Proteomes" id="UP001271648"/>
    </source>
</evidence>
<dbReference type="PANTHER" id="PTHR43694">
    <property type="entry name" value="RIBONUCLEASE J"/>
    <property type="match status" value="1"/>
</dbReference>
<comment type="caution">
    <text evidence="4">The sequence shown here is derived from an EMBL/GenBank/DDBJ whole genome shotgun (WGS) entry which is preliminary data.</text>
</comment>
<proteinExistence type="predicted"/>
<dbReference type="AlphaFoldDB" id="A0AAW9A9I7"/>
<dbReference type="InterPro" id="IPR042173">
    <property type="entry name" value="RNase_J_2"/>
</dbReference>